<evidence type="ECO:0000259" key="6">
    <source>
        <dbReference type="Pfam" id="PF00501"/>
    </source>
</evidence>
<dbReference type="GO" id="GO:0016207">
    <property type="term" value="F:4-coumarate-CoA ligase activity"/>
    <property type="evidence" value="ECO:0007669"/>
    <property type="project" value="UniProtKB-EC"/>
</dbReference>
<keyword evidence="8" id="KW-1185">Reference proteome</keyword>
<keyword evidence="3" id="KW-0436">Ligase</keyword>
<proteinExistence type="inferred from homology"/>
<dbReference type="Pfam" id="PF00501">
    <property type="entry name" value="AMP-binding"/>
    <property type="match status" value="1"/>
</dbReference>
<dbReference type="PANTHER" id="PTHR24096:SF149">
    <property type="entry name" value="AMP-BINDING DOMAIN-CONTAINING PROTEIN-RELATED"/>
    <property type="match status" value="1"/>
</dbReference>
<dbReference type="AlphaFoldDB" id="A0A9D4Z6F2"/>
<feature type="signal peptide" evidence="5">
    <location>
        <begin position="1"/>
        <end position="27"/>
    </location>
</feature>
<organism evidence="7 8">
    <name type="scientific">Adiantum capillus-veneris</name>
    <name type="common">Maidenhair fern</name>
    <dbReference type="NCBI Taxonomy" id="13818"/>
    <lineage>
        <taxon>Eukaryota</taxon>
        <taxon>Viridiplantae</taxon>
        <taxon>Streptophyta</taxon>
        <taxon>Embryophyta</taxon>
        <taxon>Tracheophyta</taxon>
        <taxon>Polypodiopsida</taxon>
        <taxon>Polypodiidae</taxon>
        <taxon>Polypodiales</taxon>
        <taxon>Pteridineae</taxon>
        <taxon>Pteridaceae</taxon>
        <taxon>Vittarioideae</taxon>
        <taxon>Adiantum</taxon>
    </lineage>
</organism>
<evidence type="ECO:0000313" key="7">
    <source>
        <dbReference type="EMBL" id="KAI5062800.1"/>
    </source>
</evidence>
<keyword evidence="5" id="KW-0732">Signal</keyword>
<dbReference type="PANTHER" id="PTHR24096">
    <property type="entry name" value="LONG-CHAIN-FATTY-ACID--COA LIGASE"/>
    <property type="match status" value="1"/>
</dbReference>
<reference evidence="7" key="1">
    <citation type="submission" date="2021-01" db="EMBL/GenBank/DDBJ databases">
        <title>Adiantum capillus-veneris genome.</title>
        <authorList>
            <person name="Fang Y."/>
            <person name="Liao Q."/>
        </authorList>
    </citation>
    <scope>NUCLEOTIDE SEQUENCE</scope>
    <source>
        <strain evidence="7">H3</strain>
        <tissue evidence="7">Leaf</tissue>
    </source>
</reference>
<dbReference type="EC" id="6.2.1.12" evidence="2"/>
<evidence type="ECO:0000256" key="2">
    <source>
        <dbReference type="ARBA" id="ARBA00012959"/>
    </source>
</evidence>
<comment type="similarity">
    <text evidence="1">Belongs to the ATP-dependent AMP-binding enzyme family.</text>
</comment>
<comment type="caution">
    <text evidence="7">The sequence shown here is derived from an EMBL/GenBank/DDBJ whole genome shotgun (WGS) entry which is preliminary data.</text>
</comment>
<gene>
    <name evidence="7" type="ORF">GOP47_0021347</name>
</gene>
<evidence type="ECO:0000256" key="5">
    <source>
        <dbReference type="SAM" id="SignalP"/>
    </source>
</evidence>
<sequence>MHLLPNCTKFVLIFLGAMMQGAMVTTCNPFYTKGGIEKEVISSGAKLSVTQMICIEKPPSIVGNRSHLKVMVIERPPFVDTLSSGTTYVKREHVAYGDHVMHIKKLMEEDEGWGPQVEINPDDVMGVPYSSRTIGC</sequence>
<dbReference type="Proteomes" id="UP000886520">
    <property type="component" value="Chromosome 21"/>
</dbReference>
<accession>A0A9D4Z6F2</accession>
<evidence type="ECO:0000256" key="1">
    <source>
        <dbReference type="ARBA" id="ARBA00006432"/>
    </source>
</evidence>
<feature type="domain" description="AMP-dependent synthetase/ligase" evidence="6">
    <location>
        <begin position="3"/>
        <end position="133"/>
    </location>
</feature>
<evidence type="ECO:0000256" key="3">
    <source>
        <dbReference type="ARBA" id="ARBA00022598"/>
    </source>
</evidence>
<dbReference type="OrthoDB" id="10253869at2759"/>
<evidence type="ECO:0000313" key="8">
    <source>
        <dbReference type="Proteomes" id="UP000886520"/>
    </source>
</evidence>
<feature type="chain" id="PRO_5038540230" description="4-coumarate--CoA ligase" evidence="5">
    <location>
        <begin position="28"/>
        <end position="136"/>
    </location>
</feature>
<evidence type="ECO:0000256" key="4">
    <source>
        <dbReference type="ARBA" id="ARBA00034252"/>
    </source>
</evidence>
<dbReference type="InterPro" id="IPR000873">
    <property type="entry name" value="AMP-dep_synth/lig_dom"/>
</dbReference>
<comment type="catalytic activity">
    <reaction evidence="4">
        <text>(E)-4-coumarate + ATP + CoA = (E)-4-coumaroyl-CoA + AMP + diphosphate</text>
        <dbReference type="Rhea" id="RHEA:19641"/>
        <dbReference type="ChEBI" id="CHEBI:12876"/>
        <dbReference type="ChEBI" id="CHEBI:30616"/>
        <dbReference type="ChEBI" id="CHEBI:33019"/>
        <dbReference type="ChEBI" id="CHEBI:57287"/>
        <dbReference type="ChEBI" id="CHEBI:85008"/>
        <dbReference type="ChEBI" id="CHEBI:456215"/>
        <dbReference type="EC" id="6.2.1.12"/>
    </reaction>
    <physiologicalReaction direction="left-to-right" evidence="4">
        <dbReference type="Rhea" id="RHEA:19642"/>
    </physiologicalReaction>
</comment>
<name>A0A9D4Z6F2_ADICA</name>
<dbReference type="EMBL" id="JABFUD020000021">
    <property type="protein sequence ID" value="KAI5062800.1"/>
    <property type="molecule type" value="Genomic_DNA"/>
</dbReference>
<dbReference type="SUPFAM" id="SSF56801">
    <property type="entry name" value="Acetyl-CoA synthetase-like"/>
    <property type="match status" value="1"/>
</dbReference>
<dbReference type="Gene3D" id="3.40.50.980">
    <property type="match status" value="1"/>
</dbReference>
<protein>
    <recommendedName>
        <fullName evidence="2">4-coumarate--CoA ligase</fullName>
        <ecNumber evidence="2">6.2.1.12</ecNumber>
    </recommendedName>
</protein>